<dbReference type="SUPFAM" id="SSF49265">
    <property type="entry name" value="Fibronectin type III"/>
    <property type="match status" value="1"/>
</dbReference>
<keyword evidence="1" id="KW-0677">Repeat</keyword>
<dbReference type="PRINTS" id="PR00014">
    <property type="entry name" value="FNTYPEIII"/>
</dbReference>
<dbReference type="Gene3D" id="2.60.40.10">
    <property type="entry name" value="Immunoglobulins"/>
    <property type="match status" value="1"/>
</dbReference>
<dbReference type="InterPro" id="IPR011042">
    <property type="entry name" value="6-blade_b-propeller_TolB-like"/>
</dbReference>
<evidence type="ECO:0000313" key="4">
    <source>
        <dbReference type="EMBL" id="CAB4705986.1"/>
    </source>
</evidence>
<keyword evidence="2" id="KW-0175">Coiled coil</keyword>
<dbReference type="InterPro" id="IPR050964">
    <property type="entry name" value="Striated_Muscle_Regulatory"/>
</dbReference>
<dbReference type="GO" id="GO:0045214">
    <property type="term" value="P:sarcomere organization"/>
    <property type="evidence" value="ECO:0007669"/>
    <property type="project" value="TreeGrafter"/>
</dbReference>
<reference evidence="4" key="1">
    <citation type="submission" date="2020-05" db="EMBL/GenBank/DDBJ databases">
        <authorList>
            <person name="Chiriac C."/>
            <person name="Salcher M."/>
            <person name="Ghai R."/>
            <person name="Kavagutti S V."/>
        </authorList>
    </citation>
    <scope>NUCLEOTIDE SEQUENCE</scope>
</reference>
<dbReference type="CDD" id="cd00063">
    <property type="entry name" value="FN3"/>
    <property type="match status" value="1"/>
</dbReference>
<evidence type="ECO:0000256" key="1">
    <source>
        <dbReference type="ARBA" id="ARBA00022737"/>
    </source>
</evidence>
<protein>
    <submittedName>
        <fullName evidence="4">Unannotated protein</fullName>
    </submittedName>
</protein>
<feature type="domain" description="Fibronectin type-III" evidence="3">
    <location>
        <begin position="362"/>
        <end position="454"/>
    </location>
</feature>
<evidence type="ECO:0000256" key="2">
    <source>
        <dbReference type="SAM" id="Coils"/>
    </source>
</evidence>
<dbReference type="EMBL" id="CAEZXR010000125">
    <property type="protein sequence ID" value="CAB4705986.1"/>
    <property type="molecule type" value="Genomic_DNA"/>
</dbReference>
<gene>
    <name evidence="4" type="ORF">UFOPK2579_01185</name>
</gene>
<dbReference type="InterPro" id="IPR036116">
    <property type="entry name" value="FN3_sf"/>
</dbReference>
<name>A0A6J6Q5B1_9ZZZZ</name>
<evidence type="ECO:0000259" key="3">
    <source>
        <dbReference type="PROSITE" id="PS50853"/>
    </source>
</evidence>
<dbReference type="InterPro" id="IPR003961">
    <property type="entry name" value="FN3_dom"/>
</dbReference>
<sequence length="544" mass="52902">MNRTLLTGALSAASLLFSAVAVLTPAPVSAAAPAAGDVVVVSYDGTVYSVNPGTGVVQQVAGAGGLTDGGYAVAREAGGSLVVASRTDGATGQLTRVSASGTKTSIANGPLGSAVLSVAINPSNAQILVGEESQGFCPGSTAVGNATGPIWAFAADGSGSSCQDNATSQAQGGLTVGTAPMGMVFVDGAQMYVAGGYGGDDGRGSIFAVDATTGRQSGVISDNQMSAAAGGGQFFYDLRGLARAASGTLYVVDDRNINGHPTCNPCDGDDTRVVAIDPASGRQSLVSDNARSAAAGGQRLLTQPYGVAVTSGGTLVVTDQADGQLIAIDPTTGRQSLLAEGLGTPVGVVAISGGGTTPTGQVPGAPSAVSASAGDGAATVQWSAPSTDGGTPITGYTVTATPGGATATTTGARTATVTGLTNGTAYTFRVTATNAAGTGAASAASAPVTPTAGSSTGCADARSVLEAAQQTLARASAAVAALVRTVATLERKIVTATGQRKRDLRRALRAANADLDLASRDARSALADVLAAAEQVAAQCVARA</sequence>
<dbReference type="PROSITE" id="PS50853">
    <property type="entry name" value="FN3"/>
    <property type="match status" value="1"/>
</dbReference>
<dbReference type="SMART" id="SM00060">
    <property type="entry name" value="FN3"/>
    <property type="match status" value="1"/>
</dbReference>
<accession>A0A6J6Q5B1</accession>
<proteinExistence type="predicted"/>
<dbReference type="SUPFAM" id="SSF63829">
    <property type="entry name" value="Calcium-dependent phosphotriesterase"/>
    <property type="match status" value="1"/>
</dbReference>
<organism evidence="4">
    <name type="scientific">freshwater metagenome</name>
    <dbReference type="NCBI Taxonomy" id="449393"/>
    <lineage>
        <taxon>unclassified sequences</taxon>
        <taxon>metagenomes</taxon>
        <taxon>ecological metagenomes</taxon>
    </lineage>
</organism>
<dbReference type="GO" id="GO:0031430">
    <property type="term" value="C:M band"/>
    <property type="evidence" value="ECO:0007669"/>
    <property type="project" value="TreeGrafter"/>
</dbReference>
<dbReference type="Gene3D" id="2.120.10.30">
    <property type="entry name" value="TolB, C-terminal domain"/>
    <property type="match status" value="1"/>
</dbReference>
<dbReference type="PANTHER" id="PTHR13817">
    <property type="entry name" value="TITIN"/>
    <property type="match status" value="1"/>
</dbReference>
<dbReference type="PANTHER" id="PTHR13817:SF151">
    <property type="entry name" value="TITIN"/>
    <property type="match status" value="1"/>
</dbReference>
<dbReference type="InterPro" id="IPR013783">
    <property type="entry name" value="Ig-like_fold"/>
</dbReference>
<dbReference type="Pfam" id="PF00041">
    <property type="entry name" value="fn3"/>
    <property type="match status" value="1"/>
</dbReference>
<feature type="coiled-coil region" evidence="2">
    <location>
        <begin position="458"/>
        <end position="521"/>
    </location>
</feature>
<dbReference type="AlphaFoldDB" id="A0A6J6Q5B1"/>